<comment type="caution">
    <text evidence="1">The sequence shown here is derived from an EMBL/GenBank/DDBJ whole genome shotgun (WGS) entry which is preliminary data.</text>
</comment>
<protein>
    <submittedName>
        <fullName evidence="1">Uncharacterized protein</fullName>
    </submittedName>
</protein>
<evidence type="ECO:0000313" key="2">
    <source>
        <dbReference type="Proteomes" id="UP001153332"/>
    </source>
</evidence>
<sequence length="238" mass="26127">MDTDRTMYDAWLEYAGGSVGVLGSGSDYTAFVHRGIGSIDMGANGGSDDPVYHYHSNYDSYHWMSTFGDPEFLAHKYMSKYLTLLAYNLATIEIIPLNVTNWATQMEVYYKNLLTTISSKSATLDTSALRSALDEFASRTQEIEALEQQAVASKDPNLVSLVNHKKRDFQRGFVSQGGLPDREFYQNLIFAPGIDTGYAATTFPGITEAVVAGNLTLAAEYVTRTANAILIAANIVKT</sequence>
<reference evidence="1" key="1">
    <citation type="submission" date="2022-12" db="EMBL/GenBank/DDBJ databases">
        <title>Genome Sequence of Lasiodiplodia mahajangana.</title>
        <authorList>
            <person name="Buettner E."/>
        </authorList>
    </citation>
    <scope>NUCLEOTIDE SEQUENCE</scope>
    <source>
        <strain evidence="1">VT137</strain>
    </source>
</reference>
<accession>A0ACC2JI87</accession>
<proteinExistence type="predicted"/>
<dbReference type="Proteomes" id="UP001153332">
    <property type="component" value="Unassembled WGS sequence"/>
</dbReference>
<name>A0ACC2JI87_9PEZI</name>
<dbReference type="EMBL" id="JAPUUL010001567">
    <property type="protein sequence ID" value="KAJ8127074.1"/>
    <property type="molecule type" value="Genomic_DNA"/>
</dbReference>
<organism evidence="1 2">
    <name type="scientific">Lasiodiplodia mahajangana</name>
    <dbReference type="NCBI Taxonomy" id="1108764"/>
    <lineage>
        <taxon>Eukaryota</taxon>
        <taxon>Fungi</taxon>
        <taxon>Dikarya</taxon>
        <taxon>Ascomycota</taxon>
        <taxon>Pezizomycotina</taxon>
        <taxon>Dothideomycetes</taxon>
        <taxon>Dothideomycetes incertae sedis</taxon>
        <taxon>Botryosphaeriales</taxon>
        <taxon>Botryosphaeriaceae</taxon>
        <taxon>Lasiodiplodia</taxon>
    </lineage>
</organism>
<evidence type="ECO:0000313" key="1">
    <source>
        <dbReference type="EMBL" id="KAJ8127074.1"/>
    </source>
</evidence>
<keyword evidence="2" id="KW-1185">Reference proteome</keyword>
<gene>
    <name evidence="1" type="ORF">O1611_g6562</name>
</gene>